<reference evidence="3 4" key="1">
    <citation type="submission" date="2019-07" db="EMBL/GenBank/DDBJ databases">
        <title>New species of Amycolatopsis and Streptomyces.</title>
        <authorList>
            <person name="Duangmal K."/>
            <person name="Teo W.F.A."/>
            <person name="Lipun K."/>
        </authorList>
    </citation>
    <scope>NUCLEOTIDE SEQUENCE [LARGE SCALE GENOMIC DNA]</scope>
    <source>
        <strain evidence="3 4">NBRC 106415</strain>
    </source>
</reference>
<proteinExistence type="predicted"/>
<dbReference type="Pfam" id="PF01471">
    <property type="entry name" value="PG_binding_1"/>
    <property type="match status" value="1"/>
</dbReference>
<evidence type="ECO:0000313" key="3">
    <source>
        <dbReference type="EMBL" id="MPY61500.1"/>
    </source>
</evidence>
<sequence>MRTRITGVFASSLLALGLLAGGPATSATADSIPSLSTCTNIVMGTGAKGACVKSLQHSLAGYGYILDVDGVYGSETRATVLAFQRVYHLAEDGIAGPQTIKALDRWANAPHPDPDPRQAPNPERAIQKCGVTGCTYYVSKSGTRALDNWLNDPETNLAADLTSRQVCGAAEWVTKSLGAFCDYQVILGKYVLSTATGNAVANDACLAVKTTFATVGGVLVLAPAFNTDKGNNCTP</sequence>
<dbReference type="OrthoDB" id="9810670at2"/>
<name>A0A5N8XPT5_9ACTN</name>
<dbReference type="SUPFAM" id="SSF47090">
    <property type="entry name" value="PGBD-like"/>
    <property type="match status" value="1"/>
</dbReference>
<dbReference type="InterPro" id="IPR036366">
    <property type="entry name" value="PGBDSf"/>
</dbReference>
<evidence type="ECO:0000313" key="4">
    <source>
        <dbReference type="Proteomes" id="UP000400924"/>
    </source>
</evidence>
<keyword evidence="4" id="KW-1185">Reference proteome</keyword>
<dbReference type="EMBL" id="VJZC01000307">
    <property type="protein sequence ID" value="MPY61500.1"/>
    <property type="molecule type" value="Genomic_DNA"/>
</dbReference>
<dbReference type="InterPro" id="IPR002477">
    <property type="entry name" value="Peptidoglycan-bd-like"/>
</dbReference>
<dbReference type="InterPro" id="IPR036365">
    <property type="entry name" value="PGBD-like_sf"/>
</dbReference>
<accession>A0A5N8XPT5</accession>
<protein>
    <submittedName>
        <fullName evidence="3">Peptidoglycan-binding protein</fullName>
    </submittedName>
</protein>
<gene>
    <name evidence="3" type="ORF">FNH08_31470</name>
</gene>
<evidence type="ECO:0000256" key="1">
    <source>
        <dbReference type="SAM" id="SignalP"/>
    </source>
</evidence>
<evidence type="ECO:0000259" key="2">
    <source>
        <dbReference type="Pfam" id="PF01471"/>
    </source>
</evidence>
<dbReference type="Proteomes" id="UP000400924">
    <property type="component" value="Unassembled WGS sequence"/>
</dbReference>
<dbReference type="AlphaFoldDB" id="A0A5N8XPT5"/>
<dbReference type="RefSeq" id="WP_152774922.1">
    <property type="nucleotide sequence ID" value="NZ_VJZC01000307.1"/>
</dbReference>
<organism evidence="3 4">
    <name type="scientific">Streptomyces spongiae</name>
    <dbReference type="NCBI Taxonomy" id="565072"/>
    <lineage>
        <taxon>Bacteria</taxon>
        <taxon>Bacillati</taxon>
        <taxon>Actinomycetota</taxon>
        <taxon>Actinomycetes</taxon>
        <taxon>Kitasatosporales</taxon>
        <taxon>Streptomycetaceae</taxon>
        <taxon>Streptomyces</taxon>
    </lineage>
</organism>
<dbReference type="Gene3D" id="1.10.101.10">
    <property type="entry name" value="PGBD-like superfamily/PGBD"/>
    <property type="match status" value="1"/>
</dbReference>
<feature type="signal peptide" evidence="1">
    <location>
        <begin position="1"/>
        <end position="20"/>
    </location>
</feature>
<comment type="caution">
    <text evidence="3">The sequence shown here is derived from an EMBL/GenBank/DDBJ whole genome shotgun (WGS) entry which is preliminary data.</text>
</comment>
<feature type="chain" id="PRO_5039035836" evidence="1">
    <location>
        <begin position="21"/>
        <end position="235"/>
    </location>
</feature>
<keyword evidence="1" id="KW-0732">Signal</keyword>
<feature type="domain" description="Peptidoglycan binding-like" evidence="2">
    <location>
        <begin position="51"/>
        <end position="103"/>
    </location>
</feature>